<keyword evidence="3" id="KW-1185">Reference proteome</keyword>
<reference evidence="2 3" key="1">
    <citation type="submission" date="2014-12" db="EMBL/GenBank/DDBJ databases">
        <title>Isolation of bacteria from lake water.</title>
        <authorList>
            <person name="Sheng K.-Y."/>
            <person name="Chin P.-S."/>
            <person name="Chan K.-G."/>
            <person name="Tan G.S."/>
        </authorList>
    </citation>
    <scope>NUCLEOTIDE SEQUENCE [LARGE SCALE GENOMIC DNA]</scope>
    <source>
        <strain evidence="2 3">KY4</strain>
    </source>
</reference>
<evidence type="ECO:0000256" key="1">
    <source>
        <dbReference type="SAM" id="MobiDB-lite"/>
    </source>
</evidence>
<dbReference type="EMBL" id="JXYQ01000021">
    <property type="protein sequence ID" value="KJA11067.1"/>
    <property type="molecule type" value="Genomic_DNA"/>
</dbReference>
<protein>
    <recommendedName>
        <fullName evidence="4">Fe-S oxidoreductase</fullName>
    </recommendedName>
</protein>
<feature type="compositionally biased region" description="Low complexity" evidence="1">
    <location>
        <begin position="92"/>
        <end position="102"/>
    </location>
</feature>
<feature type="compositionally biased region" description="Pro residues" evidence="1">
    <location>
        <begin position="45"/>
        <end position="60"/>
    </location>
</feature>
<dbReference type="Proteomes" id="UP000032566">
    <property type="component" value="Unassembled WGS sequence"/>
</dbReference>
<sequence length="362" mass="36137">MSIQMDPPRSPVPAVAQVLAEAALQRQNMLLGADKGGSAAAGPIPSAPSPDTPLAPPPLPEGVSDPVQSDRVSLSPRASQALQAQGQGGVAQGNAASPAPRAASLPPAAAATLAAAAAGGAEAVQGAAWPAQGVSPAMRGLLQALVQQLAPAAPPRVVVAQPWGPAPGGGVSADADVPPLQTWLVGQGHVLTEQGERAFTATLRVPAAWLQAQPAAPAAAPPGSASALQAAFAGRPQALAGGLFALVLQPTALAGDAHGGASVAGHTSALLALELAPWAGAAASLVYGREQLQARHDPWLQMLALQASGYGRDEEEAEQRRRARGHCDTPGCPYAGRAPCEQPFCHALRVEPVPAVPPIAPA</sequence>
<evidence type="ECO:0000313" key="2">
    <source>
        <dbReference type="EMBL" id="KJA11067.1"/>
    </source>
</evidence>
<name>A0A0D7KAU0_9BURK</name>
<dbReference type="AlphaFoldDB" id="A0A0D7KAU0"/>
<proteinExistence type="predicted"/>
<dbReference type="PATRIC" id="fig|80878.5.peg.1060"/>
<organism evidence="2 3">
    <name type="scientific">Acidovorax temperans</name>
    <dbReference type="NCBI Taxonomy" id="80878"/>
    <lineage>
        <taxon>Bacteria</taxon>
        <taxon>Pseudomonadati</taxon>
        <taxon>Pseudomonadota</taxon>
        <taxon>Betaproteobacteria</taxon>
        <taxon>Burkholderiales</taxon>
        <taxon>Comamonadaceae</taxon>
        <taxon>Acidovorax</taxon>
    </lineage>
</organism>
<feature type="region of interest" description="Disordered" evidence="1">
    <location>
        <begin position="31"/>
        <end position="102"/>
    </location>
</feature>
<accession>A0A0D7KAU0</accession>
<dbReference type="STRING" id="80878.RP29_07745"/>
<dbReference type="RefSeq" id="WP_044397126.1">
    <property type="nucleotide sequence ID" value="NZ_JXYQ01000021.1"/>
</dbReference>
<evidence type="ECO:0000313" key="3">
    <source>
        <dbReference type="Proteomes" id="UP000032566"/>
    </source>
</evidence>
<dbReference type="OrthoDB" id="8794128at2"/>
<evidence type="ECO:0008006" key="4">
    <source>
        <dbReference type="Google" id="ProtNLM"/>
    </source>
</evidence>
<comment type="caution">
    <text evidence="2">The sequence shown here is derived from an EMBL/GenBank/DDBJ whole genome shotgun (WGS) entry which is preliminary data.</text>
</comment>
<gene>
    <name evidence="2" type="ORF">RP29_07745</name>
</gene>